<proteinExistence type="inferred from homology"/>
<dbReference type="PROSITE" id="PS51387">
    <property type="entry name" value="FAD_PCMH"/>
    <property type="match status" value="1"/>
</dbReference>
<dbReference type="Proteomes" id="UP000799436">
    <property type="component" value="Unassembled WGS sequence"/>
</dbReference>
<dbReference type="EMBL" id="ML995835">
    <property type="protein sequence ID" value="KAF2769236.1"/>
    <property type="molecule type" value="Genomic_DNA"/>
</dbReference>
<dbReference type="InterPro" id="IPR016166">
    <property type="entry name" value="FAD-bd_PCMH"/>
</dbReference>
<comment type="similarity">
    <text evidence="1">Belongs to the oxygen-dependent FAD-linked oxidoreductase family.</text>
</comment>
<feature type="domain" description="FAD-binding PCMH-type" evidence="6">
    <location>
        <begin position="61"/>
        <end position="232"/>
    </location>
</feature>
<evidence type="ECO:0000256" key="5">
    <source>
        <dbReference type="SAM" id="SignalP"/>
    </source>
</evidence>
<evidence type="ECO:0000256" key="2">
    <source>
        <dbReference type="ARBA" id="ARBA00022630"/>
    </source>
</evidence>
<dbReference type="AlphaFoldDB" id="A0A6G1L8R5"/>
<sequence>MYTSAKSLVVLLPFFTFALARSHFKTCIEVALNYEFDLYAFPGGIDIFYQQTDVKPYNLDYPLTPAAITYPKTSEQVAAVVSCAHSAGIAVQARSGGHSYLNYCLGGTDGALVVDTKHFTDFTYNSDETVTFGAGNKLRDLTQKLKAINRVMAYGVTPSIGSGGHMTIGGIGPLGRQYGLGCDQIVSMKLVLANGTILQTSAVSETDLYFAMRGAGFSFAIVTEFTMQTFPSPGDAIQYNFNVSVSDTKGLAKTFKEWQTLISQPDLTRKFASVLTLTNDVMIISGTFYGSEAEFGALNLGSMFAESNLGLKVASEIATKLVYEVEEAALATVGDVPVHFYGKSLKYTNKTLMSDQAIDAMFEYIDKADKGTLIWLVIWDLEAGAISDLAQDATAYWNRDALYFLETYVVNLLGKTDQKSIDFADGLNKVIQQSVPGMDDSAYPGYVDNRLPDPHKSYWGGNVARLQKIKAAVDPDNVFRNPQTIQGKA</sequence>
<keyword evidence="2" id="KW-0285">Flavoprotein</keyword>
<feature type="signal peptide" evidence="5">
    <location>
        <begin position="1"/>
        <end position="20"/>
    </location>
</feature>
<evidence type="ECO:0000256" key="1">
    <source>
        <dbReference type="ARBA" id="ARBA00005466"/>
    </source>
</evidence>
<dbReference type="Gene3D" id="3.40.462.20">
    <property type="match status" value="1"/>
</dbReference>
<evidence type="ECO:0000259" key="6">
    <source>
        <dbReference type="PROSITE" id="PS51387"/>
    </source>
</evidence>
<evidence type="ECO:0000313" key="7">
    <source>
        <dbReference type="EMBL" id="KAF2769236.1"/>
    </source>
</evidence>
<dbReference type="InterPro" id="IPR012951">
    <property type="entry name" value="BBE"/>
</dbReference>
<organism evidence="7 8">
    <name type="scientific">Teratosphaeria nubilosa</name>
    <dbReference type="NCBI Taxonomy" id="161662"/>
    <lineage>
        <taxon>Eukaryota</taxon>
        <taxon>Fungi</taxon>
        <taxon>Dikarya</taxon>
        <taxon>Ascomycota</taxon>
        <taxon>Pezizomycotina</taxon>
        <taxon>Dothideomycetes</taxon>
        <taxon>Dothideomycetidae</taxon>
        <taxon>Mycosphaerellales</taxon>
        <taxon>Teratosphaeriaceae</taxon>
        <taxon>Teratosphaeria</taxon>
    </lineage>
</organism>
<feature type="chain" id="PRO_5026347156" evidence="5">
    <location>
        <begin position="21"/>
        <end position="489"/>
    </location>
</feature>
<dbReference type="OrthoDB" id="415825at2759"/>
<keyword evidence="5" id="KW-0732">Signal</keyword>
<dbReference type="GO" id="GO:0071949">
    <property type="term" value="F:FAD binding"/>
    <property type="evidence" value="ECO:0007669"/>
    <property type="project" value="InterPro"/>
</dbReference>
<evidence type="ECO:0000256" key="4">
    <source>
        <dbReference type="ARBA" id="ARBA00023002"/>
    </source>
</evidence>
<dbReference type="Pfam" id="PF08031">
    <property type="entry name" value="BBE"/>
    <property type="match status" value="1"/>
</dbReference>
<name>A0A6G1L8R5_9PEZI</name>
<dbReference type="InterPro" id="IPR016169">
    <property type="entry name" value="FAD-bd_PCMH_sub2"/>
</dbReference>
<dbReference type="Pfam" id="PF01565">
    <property type="entry name" value="FAD_binding_4"/>
    <property type="match status" value="1"/>
</dbReference>
<dbReference type="InterPro" id="IPR006094">
    <property type="entry name" value="Oxid_FAD_bind_N"/>
</dbReference>
<dbReference type="PANTHER" id="PTHR42973">
    <property type="entry name" value="BINDING OXIDOREDUCTASE, PUTATIVE (AFU_ORTHOLOGUE AFUA_1G17690)-RELATED"/>
    <property type="match status" value="1"/>
</dbReference>
<keyword evidence="3" id="KW-0274">FAD</keyword>
<reference evidence="7" key="1">
    <citation type="journal article" date="2020" name="Stud. Mycol.">
        <title>101 Dothideomycetes genomes: a test case for predicting lifestyles and emergence of pathogens.</title>
        <authorList>
            <person name="Haridas S."/>
            <person name="Albert R."/>
            <person name="Binder M."/>
            <person name="Bloem J."/>
            <person name="Labutti K."/>
            <person name="Salamov A."/>
            <person name="Andreopoulos B."/>
            <person name="Baker S."/>
            <person name="Barry K."/>
            <person name="Bills G."/>
            <person name="Bluhm B."/>
            <person name="Cannon C."/>
            <person name="Castanera R."/>
            <person name="Culley D."/>
            <person name="Daum C."/>
            <person name="Ezra D."/>
            <person name="Gonzalez J."/>
            <person name="Henrissat B."/>
            <person name="Kuo A."/>
            <person name="Liang C."/>
            <person name="Lipzen A."/>
            <person name="Lutzoni F."/>
            <person name="Magnuson J."/>
            <person name="Mondo S."/>
            <person name="Nolan M."/>
            <person name="Ohm R."/>
            <person name="Pangilinan J."/>
            <person name="Park H.-J."/>
            <person name="Ramirez L."/>
            <person name="Alfaro M."/>
            <person name="Sun H."/>
            <person name="Tritt A."/>
            <person name="Yoshinaga Y."/>
            <person name="Zwiers L.-H."/>
            <person name="Turgeon B."/>
            <person name="Goodwin S."/>
            <person name="Spatafora J."/>
            <person name="Crous P."/>
            <person name="Grigoriev I."/>
        </authorList>
    </citation>
    <scope>NUCLEOTIDE SEQUENCE</scope>
    <source>
        <strain evidence="7">CBS 116005</strain>
    </source>
</reference>
<dbReference type="GO" id="GO:0016491">
    <property type="term" value="F:oxidoreductase activity"/>
    <property type="evidence" value="ECO:0007669"/>
    <property type="project" value="UniProtKB-KW"/>
</dbReference>
<dbReference type="Gene3D" id="3.30.465.10">
    <property type="match status" value="1"/>
</dbReference>
<dbReference type="PANTHER" id="PTHR42973:SF17">
    <property type="entry name" value="OXIDASE, PUTATIVE (AFU_ORTHOLOGUE AFUA_6G14340)-RELATED"/>
    <property type="match status" value="1"/>
</dbReference>
<dbReference type="SUPFAM" id="SSF56176">
    <property type="entry name" value="FAD-binding/transporter-associated domain-like"/>
    <property type="match status" value="1"/>
</dbReference>
<accession>A0A6G1L8R5</accession>
<protein>
    <submittedName>
        <fullName evidence="7">Putative glucooligosaccharide oxidase</fullName>
    </submittedName>
</protein>
<keyword evidence="8" id="KW-1185">Reference proteome</keyword>
<evidence type="ECO:0000256" key="3">
    <source>
        <dbReference type="ARBA" id="ARBA00022827"/>
    </source>
</evidence>
<keyword evidence="4" id="KW-0560">Oxidoreductase</keyword>
<gene>
    <name evidence="7" type="ORF">EJ03DRAFT_343439</name>
</gene>
<evidence type="ECO:0000313" key="8">
    <source>
        <dbReference type="Proteomes" id="UP000799436"/>
    </source>
</evidence>
<dbReference type="InterPro" id="IPR050416">
    <property type="entry name" value="FAD-linked_Oxidoreductase"/>
</dbReference>
<dbReference type="InterPro" id="IPR036318">
    <property type="entry name" value="FAD-bd_PCMH-like_sf"/>
</dbReference>